<accession>A0ACC3SMQ0</accession>
<evidence type="ECO:0000313" key="2">
    <source>
        <dbReference type="Proteomes" id="UP001320706"/>
    </source>
</evidence>
<dbReference type="EMBL" id="JAMKPW020000003">
    <property type="protein sequence ID" value="KAK8219643.1"/>
    <property type="molecule type" value="Genomic_DNA"/>
</dbReference>
<reference evidence="1" key="1">
    <citation type="submission" date="2024-02" db="EMBL/GenBank/DDBJ databases">
        <title>Metagenome Assembled Genome of Zalaria obscura JY119.</title>
        <authorList>
            <person name="Vighnesh L."/>
            <person name="Jagadeeshwari U."/>
            <person name="Venkata Ramana C."/>
            <person name="Sasikala C."/>
        </authorList>
    </citation>
    <scope>NUCLEOTIDE SEQUENCE</scope>
    <source>
        <strain evidence="1">JY119</strain>
    </source>
</reference>
<evidence type="ECO:0000313" key="1">
    <source>
        <dbReference type="EMBL" id="KAK8219643.1"/>
    </source>
</evidence>
<organism evidence="1 2">
    <name type="scientific">Zalaria obscura</name>
    <dbReference type="NCBI Taxonomy" id="2024903"/>
    <lineage>
        <taxon>Eukaryota</taxon>
        <taxon>Fungi</taxon>
        <taxon>Dikarya</taxon>
        <taxon>Ascomycota</taxon>
        <taxon>Pezizomycotina</taxon>
        <taxon>Dothideomycetes</taxon>
        <taxon>Dothideomycetidae</taxon>
        <taxon>Dothideales</taxon>
        <taxon>Zalariaceae</taxon>
        <taxon>Zalaria</taxon>
    </lineage>
</organism>
<gene>
    <name evidence="1" type="ORF">M8818_000617</name>
</gene>
<comment type="caution">
    <text evidence="1">The sequence shown here is derived from an EMBL/GenBank/DDBJ whole genome shotgun (WGS) entry which is preliminary data.</text>
</comment>
<name>A0ACC3SMQ0_9PEZI</name>
<protein>
    <submittedName>
        <fullName evidence="1">Uncharacterized protein</fullName>
    </submittedName>
</protein>
<dbReference type="Proteomes" id="UP001320706">
    <property type="component" value="Unassembled WGS sequence"/>
</dbReference>
<proteinExistence type="predicted"/>
<keyword evidence="2" id="KW-1185">Reference proteome</keyword>
<sequence length="315" mass="35795">MHINELPYEILSSILQQAASTNGQEGVKFTYGLGSNPLPLQSSKLSRYVRGPISPDVLRWDAACAVRQVCSQWHEWALDYAIKDVHLSRWRGAERWAELSTRRKMYNIYELIERPSGARVYRDPFGTLRQTASILARFPGISKHLRRLWFSGFYTPETDRLILDTLRSCRNLTSISIPWTLLRHGSADDWMYLLGIAGPSDSPLESLEIQAVCLMESQTSDTDFQQDLQPLRDPRISFQYLKRLKLFGNTTMMPVNDEDLTLIAGTIASLEEFHVTCLSTVSIEGVMAIVKASQSTLRASLRRDKGARNLDRPDV</sequence>